<sequence length="74" mass="8246">YNQLYIVIGSKDSPQILLLPTLSPPNSGSQIPPSNRRELWLKLLNTLSTFSIENHQPLNIGHTLFGHEGDPNVN</sequence>
<accession>A0ABS8WKL0</accession>
<evidence type="ECO:0000313" key="1">
    <source>
        <dbReference type="EMBL" id="MCE3051373.1"/>
    </source>
</evidence>
<name>A0ABS8WKL0_DATST</name>
<reference evidence="1 2" key="1">
    <citation type="journal article" date="2021" name="BMC Genomics">
        <title>Datura genome reveals duplications of psychoactive alkaloid biosynthetic genes and high mutation rate following tissue culture.</title>
        <authorList>
            <person name="Rajewski A."/>
            <person name="Carter-House D."/>
            <person name="Stajich J."/>
            <person name="Litt A."/>
        </authorList>
    </citation>
    <scope>NUCLEOTIDE SEQUENCE [LARGE SCALE GENOMIC DNA]</scope>
    <source>
        <strain evidence="1">AR-01</strain>
    </source>
</reference>
<evidence type="ECO:0000313" key="2">
    <source>
        <dbReference type="Proteomes" id="UP000823775"/>
    </source>
</evidence>
<protein>
    <submittedName>
        <fullName evidence="1">Uncharacterized protein</fullName>
    </submittedName>
</protein>
<comment type="caution">
    <text evidence="1">The sequence shown here is derived from an EMBL/GenBank/DDBJ whole genome shotgun (WGS) entry which is preliminary data.</text>
</comment>
<keyword evidence="2" id="KW-1185">Reference proteome</keyword>
<organism evidence="1 2">
    <name type="scientific">Datura stramonium</name>
    <name type="common">Jimsonweed</name>
    <name type="synonym">Common thornapple</name>
    <dbReference type="NCBI Taxonomy" id="4076"/>
    <lineage>
        <taxon>Eukaryota</taxon>
        <taxon>Viridiplantae</taxon>
        <taxon>Streptophyta</taxon>
        <taxon>Embryophyta</taxon>
        <taxon>Tracheophyta</taxon>
        <taxon>Spermatophyta</taxon>
        <taxon>Magnoliopsida</taxon>
        <taxon>eudicotyledons</taxon>
        <taxon>Gunneridae</taxon>
        <taxon>Pentapetalae</taxon>
        <taxon>asterids</taxon>
        <taxon>lamiids</taxon>
        <taxon>Solanales</taxon>
        <taxon>Solanaceae</taxon>
        <taxon>Solanoideae</taxon>
        <taxon>Datureae</taxon>
        <taxon>Datura</taxon>
    </lineage>
</organism>
<proteinExistence type="predicted"/>
<gene>
    <name evidence="1" type="ORF">HAX54_049662</name>
</gene>
<dbReference type="Proteomes" id="UP000823775">
    <property type="component" value="Unassembled WGS sequence"/>
</dbReference>
<dbReference type="EMBL" id="JACEIK010008462">
    <property type="protein sequence ID" value="MCE3051373.1"/>
    <property type="molecule type" value="Genomic_DNA"/>
</dbReference>
<feature type="non-terminal residue" evidence="1">
    <location>
        <position position="1"/>
    </location>
</feature>